<evidence type="ECO:0000256" key="2">
    <source>
        <dbReference type="ARBA" id="ARBA00011900"/>
    </source>
</evidence>
<dbReference type="EMBL" id="CP044081">
    <property type="protein sequence ID" value="QEU07430.1"/>
    <property type="molecule type" value="Genomic_DNA"/>
</dbReference>
<organism evidence="8 9">
    <name type="scientific">Paracoccus yeei</name>
    <dbReference type="NCBI Taxonomy" id="147645"/>
    <lineage>
        <taxon>Bacteria</taxon>
        <taxon>Pseudomonadati</taxon>
        <taxon>Pseudomonadota</taxon>
        <taxon>Alphaproteobacteria</taxon>
        <taxon>Rhodobacterales</taxon>
        <taxon>Paracoccaceae</taxon>
        <taxon>Paracoccus</taxon>
    </lineage>
</organism>
<dbReference type="GO" id="GO:0009307">
    <property type="term" value="P:DNA restriction-modification system"/>
    <property type="evidence" value="ECO:0007669"/>
    <property type="project" value="UniProtKB-KW"/>
</dbReference>
<sequence>MIAFDDILQQYGGDPASLLKFDVDGPELLPYATLTAARLSGDLDLAALGGVYEWQDRPLLFLVDGTLLDGNPQRLSRIRRLVAMRGDAPYLAVVTSGGMTIYQVGLEGDAAQARVSISKANDDRRIVIPHLGNLRPQTPANRRWISDVILRLLTSALDELAHLAVADGDAISLVGRALFVRFLADRDILPESVCAIAADGASALFDSAPTAVATSAWLDETFNGDFLPLTAATINSLPRQAFDVLGHILRRAQDGQLQLGWQEKWDMLDFAHIPVGVLSQAYERYLSHHEPEKQRTEGGYYTPRHIAELMVRAAFAALGREGKTHQARVLDPAAGAGVFLLTAFRQLVAERWRHDGKRPDTETLRQILYGQITGFDINEAALRFAALGLYLMSIELDPNPEPLQKLRFKNLRPDVLRKFGGSHDGAPSKDLGSLGDEVGVEHRAAYDLVIGNPPWATATKLSNWSSLEERISRLARERIGDPNVRAPIPNEVLDLPFVWRAMEWARPCGQIAFALHARILFQRGETMPEARNALFGALDVTGIVNGTELRRTRVWPEISAPFCLLFARNAVPTVGAGFRFTSPHLEGPLNQSGAWRIDAANAEIVTNQDVRRRPE</sequence>
<accession>A0A5P2QNW3</accession>
<name>A0A5P2QNW3_9RHOB</name>
<dbReference type="Gene3D" id="3.40.50.150">
    <property type="entry name" value="Vaccinia Virus protein VP39"/>
    <property type="match status" value="1"/>
</dbReference>
<gene>
    <name evidence="8" type="ORF">FOB51_05055</name>
</gene>
<dbReference type="SUPFAM" id="SSF53335">
    <property type="entry name" value="S-adenosyl-L-methionine-dependent methyltransferases"/>
    <property type="match status" value="1"/>
</dbReference>
<proteinExistence type="inferred from homology"/>
<keyword evidence="5" id="KW-0680">Restriction system</keyword>
<dbReference type="InterPro" id="IPR029063">
    <property type="entry name" value="SAM-dependent_MTases_sf"/>
</dbReference>
<dbReference type="RefSeq" id="WP_150349930.1">
    <property type="nucleotide sequence ID" value="NZ_CP038095.1"/>
</dbReference>
<evidence type="ECO:0000256" key="4">
    <source>
        <dbReference type="ARBA" id="ARBA00022679"/>
    </source>
</evidence>
<dbReference type="Proteomes" id="UP000324507">
    <property type="component" value="Chromosome"/>
</dbReference>
<keyword evidence="4" id="KW-0808">Transferase</keyword>
<dbReference type="Pfam" id="PF02384">
    <property type="entry name" value="N6_Mtase"/>
    <property type="match status" value="1"/>
</dbReference>
<comment type="catalytic activity">
    <reaction evidence="6">
        <text>a 2'-deoxyadenosine in DNA + S-adenosyl-L-methionine = an N(6)-methyl-2'-deoxyadenosine in DNA + S-adenosyl-L-homocysteine + H(+)</text>
        <dbReference type="Rhea" id="RHEA:15197"/>
        <dbReference type="Rhea" id="RHEA-COMP:12418"/>
        <dbReference type="Rhea" id="RHEA-COMP:12419"/>
        <dbReference type="ChEBI" id="CHEBI:15378"/>
        <dbReference type="ChEBI" id="CHEBI:57856"/>
        <dbReference type="ChEBI" id="CHEBI:59789"/>
        <dbReference type="ChEBI" id="CHEBI:90615"/>
        <dbReference type="ChEBI" id="CHEBI:90616"/>
        <dbReference type="EC" id="2.1.1.72"/>
    </reaction>
</comment>
<dbReference type="GO" id="GO:0009007">
    <property type="term" value="F:site-specific DNA-methyltransferase (adenine-specific) activity"/>
    <property type="evidence" value="ECO:0007669"/>
    <property type="project" value="UniProtKB-EC"/>
</dbReference>
<evidence type="ECO:0000259" key="7">
    <source>
        <dbReference type="Pfam" id="PF02384"/>
    </source>
</evidence>
<dbReference type="GO" id="GO:0032259">
    <property type="term" value="P:methylation"/>
    <property type="evidence" value="ECO:0007669"/>
    <property type="project" value="UniProtKB-KW"/>
</dbReference>
<dbReference type="GO" id="GO:0008170">
    <property type="term" value="F:N-methyltransferase activity"/>
    <property type="evidence" value="ECO:0007669"/>
    <property type="project" value="InterPro"/>
</dbReference>
<dbReference type="PRINTS" id="PR00507">
    <property type="entry name" value="N12N6MTFRASE"/>
</dbReference>
<evidence type="ECO:0000313" key="8">
    <source>
        <dbReference type="EMBL" id="QEU07430.1"/>
    </source>
</evidence>
<dbReference type="AlphaFoldDB" id="A0A5P2QNW3"/>
<reference evidence="8 9" key="1">
    <citation type="submission" date="2019-09" db="EMBL/GenBank/DDBJ databases">
        <title>FDA dAtabase for Regulatory Grade micrObial Sequences (FDA-ARGOS): Supporting development and validation of Infectious Disease Dx tests.</title>
        <authorList>
            <person name="Sciortino C."/>
            <person name="Tallon L."/>
            <person name="Sadzewicz L."/>
            <person name="Vavikolanu K."/>
            <person name="Mehta A."/>
            <person name="Aluvathingal J."/>
            <person name="Nadendla S."/>
            <person name="Nandy P."/>
            <person name="Geyer C."/>
            <person name="Yan Y."/>
            <person name="Sichtig H."/>
        </authorList>
    </citation>
    <scope>NUCLEOTIDE SEQUENCE [LARGE SCALE GENOMIC DNA]</scope>
    <source>
        <strain evidence="8 9">FDAARGOS_643</strain>
    </source>
</reference>
<evidence type="ECO:0000256" key="6">
    <source>
        <dbReference type="ARBA" id="ARBA00047942"/>
    </source>
</evidence>
<keyword evidence="3 8" id="KW-0489">Methyltransferase</keyword>
<protein>
    <recommendedName>
        <fullName evidence="2">site-specific DNA-methyltransferase (adenine-specific)</fullName>
        <ecNumber evidence="2">2.1.1.72</ecNumber>
    </recommendedName>
</protein>
<dbReference type="EC" id="2.1.1.72" evidence="2"/>
<evidence type="ECO:0000256" key="5">
    <source>
        <dbReference type="ARBA" id="ARBA00022747"/>
    </source>
</evidence>
<dbReference type="InterPro" id="IPR002052">
    <property type="entry name" value="DNA_methylase_N6_adenine_CS"/>
</dbReference>
<dbReference type="InterPro" id="IPR050953">
    <property type="entry name" value="N4_N6_ade-DNA_methylase"/>
</dbReference>
<dbReference type="PANTHER" id="PTHR33841">
    <property type="entry name" value="DNA METHYLTRANSFERASE YEEA-RELATED"/>
    <property type="match status" value="1"/>
</dbReference>
<dbReference type="PROSITE" id="PS00092">
    <property type="entry name" value="N6_MTASE"/>
    <property type="match status" value="1"/>
</dbReference>
<feature type="domain" description="DNA methylase adenine-specific" evidence="7">
    <location>
        <begin position="277"/>
        <end position="545"/>
    </location>
</feature>
<dbReference type="PANTHER" id="PTHR33841:SF1">
    <property type="entry name" value="DNA METHYLTRANSFERASE A"/>
    <property type="match status" value="1"/>
</dbReference>
<evidence type="ECO:0000256" key="1">
    <source>
        <dbReference type="ARBA" id="ARBA00006594"/>
    </source>
</evidence>
<comment type="similarity">
    <text evidence="1">Belongs to the N(4)/N(6)-methyltransferase family.</text>
</comment>
<dbReference type="GO" id="GO:0003677">
    <property type="term" value="F:DNA binding"/>
    <property type="evidence" value="ECO:0007669"/>
    <property type="project" value="InterPro"/>
</dbReference>
<dbReference type="InterPro" id="IPR003356">
    <property type="entry name" value="DNA_methylase_A-5"/>
</dbReference>
<evidence type="ECO:0000313" key="9">
    <source>
        <dbReference type="Proteomes" id="UP000324507"/>
    </source>
</evidence>
<evidence type="ECO:0000256" key="3">
    <source>
        <dbReference type="ARBA" id="ARBA00022603"/>
    </source>
</evidence>